<gene>
    <name evidence="2" type="ORF">NDES1114_LOCUS3879</name>
</gene>
<dbReference type="EMBL" id="HBGF01005685">
    <property type="protein sequence ID" value="CAD9094854.1"/>
    <property type="molecule type" value="Transcribed_RNA"/>
</dbReference>
<feature type="region of interest" description="Disordered" evidence="1">
    <location>
        <begin position="369"/>
        <end position="388"/>
    </location>
</feature>
<evidence type="ECO:0008006" key="3">
    <source>
        <dbReference type="Google" id="ProtNLM"/>
    </source>
</evidence>
<sequence length="1059" mass="113190">MVLTANTVAPDVRMSWIGHPDDAHHGILRVSLPESAAAAADDSKKKPATVLNVILDNSMSMGSHARTGVEALVEPLAGSGLFDRGVVTLFDDGARSFVADTAEQVRKLAADMPRQGMTNILGGVTHGMDATTKRVAAAIRDKAHPFAANSPVHVVTVMLTDGAHNTGPRPDPENLRAAHTTFANAMRKAGAAHVLHTVIMFCLTESSDATVSMHVKGAFENADVAGLPNVFFAKTHHEMTGALTSVIAGLRSTVGAAGARFVKVGLRGARVMATDEPVSTVHLSPGGAVEMLVEVTDRDAFGVKIDTEETAPSVNAIAAIPDALAAVQGALDPLARASVAGGSEAKLAARIDAIARVIDVCERLDARSRAAAKHRDPNANADGDLSRLTPAQRRELVRELRTATTTFQTVRNELFALKVKGRSNSDKLSLLTGRQQKFAAVAAGRSKAEGRTAAEVYANTSEVRRKIATFLAQDLEALKANGVDPAALPVSAVSLLSQHECLEQWVEDVEIMHDARDHDDDAIFDILCALGVLAAPVKFANGDCVQVDPMQLKVAALGVETVDTASMMLTFKLGRGVKLADGNEYVDALPLVDPAFPRATSFLIRRSMWGEHLTSAVVSRDLYLYLPQMQLAAHTHAFRKAITDGMFFERPVRGAGFLGVSEAHVRLALRVLYSASRMIRPKASTEAERALLKHWLGDLKTITRSEGDKVDHPALLQLLLAVFAWDAGAPTEEGVPMWSDVDERSALLNLLNEVLARRVSGTAGMAAAQQLLGVTRANSPAAQEDPFIDEPAFDAIRARCAKAPPASFDPASVQTQCRLAALLGGAADADTSSVVAFVESVWAPFVAVHRFTTALLAAQKTRGEPASMRAFFDECERVGSIPDAAVAAVSGELKAQYAREPSVWVTLCVGSSARDTNASALGALLQALVFPTSRVRSELNVAAMDVTDAPTQRELFEALHMAHYKDTVAEKQQRFLAMVGDVVTAQARACDTATLRTMIGVHTHGHCSEKFWAFIEGALLDPCEARREEKLQVIREMSNGNVTRCISRASCTLGRKGRR</sequence>
<name>A0A7S1L5E2_NEODS</name>
<proteinExistence type="predicted"/>
<accession>A0A7S1L5E2</accession>
<dbReference type="AlphaFoldDB" id="A0A7S1L5E2"/>
<evidence type="ECO:0000313" key="2">
    <source>
        <dbReference type="EMBL" id="CAD9094854.1"/>
    </source>
</evidence>
<protein>
    <recommendedName>
        <fullName evidence="3">VWFA domain-containing protein</fullName>
    </recommendedName>
</protein>
<organism evidence="2">
    <name type="scientific">Neobodo designis</name>
    <name type="common">Flagellated protozoan</name>
    <name type="synonym">Bodo designis</name>
    <dbReference type="NCBI Taxonomy" id="312471"/>
    <lineage>
        <taxon>Eukaryota</taxon>
        <taxon>Discoba</taxon>
        <taxon>Euglenozoa</taxon>
        <taxon>Kinetoplastea</taxon>
        <taxon>Metakinetoplastina</taxon>
        <taxon>Neobodonida</taxon>
        <taxon>Neobodo</taxon>
    </lineage>
</organism>
<reference evidence="2" key="1">
    <citation type="submission" date="2021-01" db="EMBL/GenBank/DDBJ databases">
        <authorList>
            <person name="Corre E."/>
            <person name="Pelletier E."/>
            <person name="Niang G."/>
            <person name="Scheremetjew M."/>
            <person name="Finn R."/>
            <person name="Kale V."/>
            <person name="Holt S."/>
            <person name="Cochrane G."/>
            <person name="Meng A."/>
            <person name="Brown T."/>
            <person name="Cohen L."/>
        </authorList>
    </citation>
    <scope>NUCLEOTIDE SEQUENCE</scope>
    <source>
        <strain evidence="2">CCAP 1951/1</strain>
    </source>
</reference>
<evidence type="ECO:0000256" key="1">
    <source>
        <dbReference type="SAM" id="MobiDB-lite"/>
    </source>
</evidence>